<keyword evidence="3" id="KW-0808">Transferase</keyword>
<dbReference type="SUPFAM" id="SSF55729">
    <property type="entry name" value="Acyl-CoA N-acyltransferases (Nat)"/>
    <property type="match status" value="1"/>
</dbReference>
<dbReference type="EMBL" id="CP001743">
    <property type="protein sequence ID" value="ADD27445.1"/>
    <property type="molecule type" value="Genomic_DNA"/>
</dbReference>
<reference evidence="3 5" key="3">
    <citation type="submission" date="2013-04" db="EMBL/GenBank/DDBJ databases">
        <authorList>
            <person name="Chin J."/>
            <person name="Alexander D.H."/>
            <person name="Marks P."/>
            <person name="Korlach J."/>
            <person name="Clum A."/>
            <person name="Copeland A."/>
        </authorList>
    </citation>
    <scope>NUCLEOTIDE SEQUENCE [LARGE SCALE GENOMIC DNA]</scope>
    <source>
        <strain evidence="5">ATCC 35948 / DSM 1279 / VKM B-1258 / 21</strain>
        <strain evidence="3">DSM 1279</strain>
    </source>
</reference>
<protein>
    <submittedName>
        <fullName evidence="2">GCN5-related N-acetyltransferase</fullName>
    </submittedName>
    <submittedName>
        <fullName evidence="3">N-acetyltransferase GCN5</fullName>
    </submittedName>
</protein>
<evidence type="ECO:0000313" key="3">
    <source>
        <dbReference type="EMBL" id="AGK03910.1"/>
    </source>
</evidence>
<evidence type="ECO:0000313" key="2">
    <source>
        <dbReference type="EMBL" id="ADD27445.1"/>
    </source>
</evidence>
<dbReference type="KEGG" id="mrb:Mrub_0678"/>
<dbReference type="Proteomes" id="UP000006655">
    <property type="component" value="Chromosome"/>
</dbReference>
<dbReference type="InterPro" id="IPR016181">
    <property type="entry name" value="Acyl_CoA_acyltransferase"/>
</dbReference>
<evidence type="ECO:0000313" key="5">
    <source>
        <dbReference type="Proteomes" id="UP000013026"/>
    </source>
</evidence>
<dbReference type="RefSeq" id="WP_013012964.1">
    <property type="nucleotide sequence ID" value="NC_013946.1"/>
</dbReference>
<dbReference type="Proteomes" id="UP000013026">
    <property type="component" value="Chromosome"/>
</dbReference>
<gene>
    <name evidence="2" type="ordered locus">Mrub_0678</name>
    <name evidence="3" type="ORF">K649_03040</name>
</gene>
<dbReference type="KEGG" id="mre:K649_03040"/>
<name>D3PP36_MEIRD</name>
<keyword evidence="4" id="KW-1185">Reference proteome</keyword>
<dbReference type="InterPro" id="IPR000182">
    <property type="entry name" value="GNAT_dom"/>
</dbReference>
<dbReference type="Gene3D" id="3.40.630.30">
    <property type="match status" value="1"/>
</dbReference>
<dbReference type="GO" id="GO:0016747">
    <property type="term" value="F:acyltransferase activity, transferring groups other than amino-acyl groups"/>
    <property type="evidence" value="ECO:0007669"/>
    <property type="project" value="InterPro"/>
</dbReference>
<dbReference type="EMBL" id="CP005385">
    <property type="protein sequence ID" value="AGK03910.1"/>
    <property type="molecule type" value="Genomic_DNA"/>
</dbReference>
<organism evidence="3 5">
    <name type="scientific">Meiothermus ruber (strain ATCC 35948 / DSM 1279 / VKM B-1258 / 21)</name>
    <name type="common">Thermus ruber</name>
    <dbReference type="NCBI Taxonomy" id="504728"/>
    <lineage>
        <taxon>Bacteria</taxon>
        <taxon>Thermotogati</taxon>
        <taxon>Deinococcota</taxon>
        <taxon>Deinococci</taxon>
        <taxon>Thermales</taxon>
        <taxon>Thermaceae</taxon>
        <taxon>Meiothermus</taxon>
    </lineage>
</organism>
<proteinExistence type="predicted"/>
<dbReference type="Pfam" id="PF00583">
    <property type="entry name" value="Acetyltransf_1"/>
    <property type="match status" value="1"/>
</dbReference>
<dbReference type="eggNOG" id="COG1670">
    <property type="taxonomic scope" value="Bacteria"/>
</dbReference>
<dbReference type="STRING" id="504728.K649_03040"/>
<reference evidence="2 4" key="1">
    <citation type="journal article" date="2010" name="Stand. Genomic Sci.">
        <title>Complete genome sequence of Meiothermus ruber type strain (21).</title>
        <authorList>
            <person name="Tindall B.J."/>
            <person name="Sikorski J."/>
            <person name="Lucas S."/>
            <person name="Goltsman E."/>
            <person name="Copeland A."/>
            <person name="Glavina Del Rio T."/>
            <person name="Nolan M."/>
            <person name="Tice H."/>
            <person name="Cheng J.F."/>
            <person name="Han C."/>
            <person name="Pitluck S."/>
            <person name="Liolios K."/>
            <person name="Ivanova N."/>
            <person name="Mavromatis K."/>
            <person name="Ovchinnikova G."/>
            <person name="Pati A."/>
            <person name="Fahnrich R."/>
            <person name="Goodwin L."/>
            <person name="Chen A."/>
            <person name="Palaniappan K."/>
            <person name="Land M."/>
            <person name="Hauser L."/>
            <person name="Chang Y.J."/>
            <person name="Jeffries C.D."/>
            <person name="Rohde M."/>
            <person name="Goker M."/>
            <person name="Woyke T."/>
            <person name="Bristow J."/>
            <person name="Eisen J.A."/>
            <person name="Markowitz V."/>
            <person name="Hugenholtz P."/>
            <person name="Kyrpides N.C."/>
            <person name="Klenk H.P."/>
            <person name="Lapidus A."/>
        </authorList>
    </citation>
    <scope>NUCLEOTIDE SEQUENCE [LARGE SCALE GENOMIC DNA]</scope>
    <source>
        <strain evidence="4">ATCC 35948 / DSM 1279 / VKM B-1258 / 21</strain>
        <strain evidence="2">DSM 1279</strain>
    </source>
</reference>
<sequence>MKVSTRLVFLPVTTDSAVIVHNLYLNCPTYIALIGGDMPTLNDIQRELETLRHDTRRQAVLLMQEGRAVGFLDYKVAYPDLHSATISLLLIEERLQGQGLGKAAVEQLEAQLRSRMNRLYAVVYGNNEQAKCFWERVGFEHLRDSGPTLSWYMKSLQ</sequence>
<dbReference type="PATRIC" id="fig|504728.9.peg.630"/>
<feature type="domain" description="N-acetyltransferase" evidence="1">
    <location>
        <begin position="7"/>
        <end position="157"/>
    </location>
</feature>
<evidence type="ECO:0000259" key="1">
    <source>
        <dbReference type="PROSITE" id="PS51186"/>
    </source>
</evidence>
<evidence type="ECO:0000313" key="4">
    <source>
        <dbReference type="Proteomes" id="UP000006655"/>
    </source>
</evidence>
<accession>D3PP36</accession>
<reference evidence="3" key="2">
    <citation type="submission" date="2013-04" db="EMBL/GenBank/DDBJ databases">
        <title>Non-Hybrid, Finished Microbial Genome Assemblies from Long-Read SMRT Sequencing Data.</title>
        <authorList>
            <person name="Klammer A."/>
            <person name="Drake J."/>
            <person name="Heiner C."/>
            <person name="Clum A."/>
            <person name="Copeland A."/>
            <person name="Huddleston J."/>
            <person name="Eichler E."/>
            <person name="Turner S.W."/>
        </authorList>
    </citation>
    <scope>NUCLEOTIDE SEQUENCE</scope>
    <source>
        <strain evidence="3">DSM 1279</strain>
    </source>
</reference>
<dbReference type="OrthoDB" id="9782266at2"/>
<dbReference type="CDD" id="cd04301">
    <property type="entry name" value="NAT_SF"/>
    <property type="match status" value="1"/>
</dbReference>
<dbReference type="AlphaFoldDB" id="D3PP36"/>
<dbReference type="PROSITE" id="PS51186">
    <property type="entry name" value="GNAT"/>
    <property type="match status" value="1"/>
</dbReference>